<dbReference type="EMBL" id="CP029194">
    <property type="protein sequence ID" value="QES21932.1"/>
    <property type="molecule type" value="Genomic_DNA"/>
</dbReference>
<accession>A0A5P2AUI5</accession>
<feature type="compositionally biased region" description="Basic and acidic residues" evidence="1">
    <location>
        <begin position="128"/>
        <end position="138"/>
    </location>
</feature>
<evidence type="ECO:0000313" key="3">
    <source>
        <dbReference type="Proteomes" id="UP000324106"/>
    </source>
</evidence>
<organism evidence="2 3">
    <name type="scientific">Streptomyces venezuelae</name>
    <dbReference type="NCBI Taxonomy" id="54571"/>
    <lineage>
        <taxon>Bacteria</taxon>
        <taxon>Bacillati</taxon>
        <taxon>Actinomycetota</taxon>
        <taxon>Actinomycetes</taxon>
        <taxon>Kitasatosporales</taxon>
        <taxon>Streptomycetaceae</taxon>
        <taxon>Streptomyces</taxon>
    </lineage>
</organism>
<evidence type="ECO:0000256" key="1">
    <source>
        <dbReference type="SAM" id="MobiDB-lite"/>
    </source>
</evidence>
<reference evidence="2 3" key="1">
    <citation type="submission" date="2018-05" db="EMBL/GenBank/DDBJ databases">
        <title>Streptomyces venezuelae.</title>
        <authorList>
            <person name="Kim W."/>
            <person name="Lee N."/>
            <person name="Cho B.-K."/>
        </authorList>
    </citation>
    <scope>NUCLEOTIDE SEQUENCE [LARGE SCALE GENOMIC DNA]</scope>
    <source>
        <strain evidence="2 3">ATCC 15068</strain>
    </source>
</reference>
<evidence type="ECO:0000313" key="2">
    <source>
        <dbReference type="EMBL" id="QES21932.1"/>
    </source>
</evidence>
<dbReference type="Proteomes" id="UP000324106">
    <property type="component" value="Chromosome"/>
</dbReference>
<feature type="region of interest" description="Disordered" evidence="1">
    <location>
        <begin position="128"/>
        <end position="157"/>
    </location>
</feature>
<name>A0A5P2AUI5_STRVZ</name>
<gene>
    <name evidence="2" type="ORF">DEJ46_24820</name>
</gene>
<protein>
    <submittedName>
        <fullName evidence="2">Uncharacterized protein</fullName>
    </submittedName>
</protein>
<dbReference type="RefSeq" id="WP_150269770.1">
    <property type="nucleotide sequence ID" value="NZ_CP029194.1"/>
</dbReference>
<proteinExistence type="predicted"/>
<sequence>MEASLGGMASGMRAMAVKYSADSMETFRKQVEGLIEELQGSPAGPGKLKADNPVTRTQFGGGGAAWGEAQGAYAAYDGTLSRLVELSGLLNDCLEGLGIAVVASKNGFEEMDDDIKRKMIDIHQRTFDAKEKADKEAGRGAPESEGAKGLEDGGIYK</sequence>
<dbReference type="OrthoDB" id="3855104at2"/>
<dbReference type="AlphaFoldDB" id="A0A5P2AUI5"/>